<proteinExistence type="predicted"/>
<feature type="transmembrane region" description="Helical" evidence="1">
    <location>
        <begin position="115"/>
        <end position="134"/>
    </location>
</feature>
<feature type="transmembrane region" description="Helical" evidence="1">
    <location>
        <begin position="146"/>
        <end position="166"/>
    </location>
</feature>
<protein>
    <submittedName>
        <fullName evidence="2">Uncharacterized protein</fullName>
    </submittedName>
</protein>
<feature type="transmembrane region" description="Helical" evidence="1">
    <location>
        <begin position="186"/>
        <end position="206"/>
    </location>
</feature>
<feature type="transmembrane region" description="Helical" evidence="1">
    <location>
        <begin position="63"/>
        <end position="84"/>
    </location>
</feature>
<comment type="caution">
    <text evidence="2">The sequence shown here is derived from an EMBL/GenBank/DDBJ whole genome shotgun (WGS) entry which is preliminary data.</text>
</comment>
<evidence type="ECO:0000313" key="2">
    <source>
        <dbReference type="EMBL" id="KAF9476886.1"/>
    </source>
</evidence>
<dbReference type="AlphaFoldDB" id="A0A9P6CRD1"/>
<feature type="transmembrane region" description="Helical" evidence="1">
    <location>
        <begin position="254"/>
        <end position="275"/>
    </location>
</feature>
<dbReference type="EMBL" id="MU155278">
    <property type="protein sequence ID" value="KAF9476886.1"/>
    <property type="molecule type" value="Genomic_DNA"/>
</dbReference>
<reference evidence="2" key="1">
    <citation type="submission" date="2020-11" db="EMBL/GenBank/DDBJ databases">
        <authorList>
            <consortium name="DOE Joint Genome Institute"/>
            <person name="Ahrendt S."/>
            <person name="Riley R."/>
            <person name="Andreopoulos W."/>
            <person name="Labutti K."/>
            <person name="Pangilinan J."/>
            <person name="Ruiz-Duenas F.J."/>
            <person name="Barrasa J.M."/>
            <person name="Sanchez-Garcia M."/>
            <person name="Camarero S."/>
            <person name="Miyauchi S."/>
            <person name="Serrano A."/>
            <person name="Linde D."/>
            <person name="Babiker R."/>
            <person name="Drula E."/>
            <person name="Ayuso-Fernandez I."/>
            <person name="Pacheco R."/>
            <person name="Padilla G."/>
            <person name="Ferreira P."/>
            <person name="Barriuso J."/>
            <person name="Kellner H."/>
            <person name="Castanera R."/>
            <person name="Alfaro M."/>
            <person name="Ramirez L."/>
            <person name="Pisabarro A.G."/>
            <person name="Kuo A."/>
            <person name="Tritt A."/>
            <person name="Lipzen A."/>
            <person name="He G."/>
            <person name="Yan M."/>
            <person name="Ng V."/>
            <person name="Cullen D."/>
            <person name="Martin F."/>
            <person name="Rosso M.-N."/>
            <person name="Henrissat B."/>
            <person name="Hibbett D."/>
            <person name="Martinez A.T."/>
            <person name="Grigoriev I.V."/>
        </authorList>
    </citation>
    <scope>NUCLEOTIDE SEQUENCE</scope>
    <source>
        <strain evidence="2">CIRM-BRFM 674</strain>
    </source>
</reference>
<organism evidence="2 3">
    <name type="scientific">Pholiota conissans</name>
    <dbReference type="NCBI Taxonomy" id="109636"/>
    <lineage>
        <taxon>Eukaryota</taxon>
        <taxon>Fungi</taxon>
        <taxon>Dikarya</taxon>
        <taxon>Basidiomycota</taxon>
        <taxon>Agaricomycotina</taxon>
        <taxon>Agaricomycetes</taxon>
        <taxon>Agaricomycetidae</taxon>
        <taxon>Agaricales</taxon>
        <taxon>Agaricineae</taxon>
        <taxon>Strophariaceae</taxon>
        <taxon>Pholiota</taxon>
    </lineage>
</organism>
<accession>A0A9P6CRD1</accession>
<keyword evidence="1" id="KW-0472">Membrane</keyword>
<evidence type="ECO:0000256" key="1">
    <source>
        <dbReference type="SAM" id="Phobius"/>
    </source>
</evidence>
<keyword evidence="3" id="KW-1185">Reference proteome</keyword>
<keyword evidence="1" id="KW-0812">Transmembrane</keyword>
<gene>
    <name evidence="2" type="ORF">BDN70DRAFT_138739</name>
</gene>
<dbReference type="OrthoDB" id="3250682at2759"/>
<sequence>MNFSRKDDKEVPLVSANLATVCIESLLYGIFLILFVLSTYLLATRKLTSEKTPKGKSLTSLALRNPLIVSSLLIAVTITAHWILTCLRLFQAFVLFQNGTQPLDFYADLTQRTEVVKTGFLMASLVLGDAMIIYRLWIVWGYDKRVVIFPLCTLAGLSVCGVGITYQFTQYKPGENVFLSVAGRWITSDAVFTLCTNVYSTAAISWKIWRINKNAQKFGSRSLMSALGIVVESAFVYTVWTTFFFASYQSESNLQFIAVDCWPAMSGIAFMLINVRVGLGWAQKNMSSAGNTMQSVRSGNPRTFNGDEYPLHPVAINIQQAVHTDADHKYDYTVNKVYQSSNTAGV</sequence>
<keyword evidence="1" id="KW-1133">Transmembrane helix</keyword>
<feature type="transmembrane region" description="Helical" evidence="1">
    <location>
        <begin position="25"/>
        <end position="43"/>
    </location>
</feature>
<feature type="transmembrane region" description="Helical" evidence="1">
    <location>
        <begin position="226"/>
        <end position="248"/>
    </location>
</feature>
<name>A0A9P6CRD1_9AGAR</name>
<evidence type="ECO:0000313" key="3">
    <source>
        <dbReference type="Proteomes" id="UP000807469"/>
    </source>
</evidence>
<dbReference type="Proteomes" id="UP000807469">
    <property type="component" value="Unassembled WGS sequence"/>
</dbReference>